<comment type="caution">
    <text evidence="3">The sequence shown here is derived from an EMBL/GenBank/DDBJ whole genome shotgun (WGS) entry which is preliminary data.</text>
</comment>
<accession>A0A7J5E2D4</accession>
<reference evidence="3 4" key="1">
    <citation type="submission" date="2019-09" db="EMBL/GenBank/DDBJ databases">
        <title>Pimelobacter sp. isolated from Paulinella.</title>
        <authorList>
            <person name="Jeong S.E."/>
        </authorList>
    </citation>
    <scope>NUCLEOTIDE SEQUENCE [LARGE SCALE GENOMIC DNA]</scope>
    <source>
        <strain evidence="3 4">Pch-N</strain>
    </source>
</reference>
<name>A0A7J5E2D4_NOCSI</name>
<dbReference type="InterPro" id="IPR049052">
    <property type="entry name" value="nSTAND1"/>
</dbReference>
<feature type="compositionally biased region" description="Polar residues" evidence="1">
    <location>
        <begin position="238"/>
        <end position="252"/>
    </location>
</feature>
<evidence type="ECO:0000259" key="2">
    <source>
        <dbReference type="Pfam" id="PF20703"/>
    </source>
</evidence>
<gene>
    <name evidence="3" type="ORF">F9L07_11285</name>
</gene>
<feature type="domain" description="Novel STAND NTPase 1" evidence="2">
    <location>
        <begin position="14"/>
        <end position="153"/>
    </location>
</feature>
<dbReference type="AlphaFoldDB" id="A0A7J5E2D4"/>
<feature type="compositionally biased region" description="Low complexity" evidence="1">
    <location>
        <begin position="253"/>
        <end position="268"/>
    </location>
</feature>
<dbReference type="SUPFAM" id="SSF52540">
    <property type="entry name" value="P-loop containing nucleoside triphosphate hydrolases"/>
    <property type="match status" value="1"/>
</dbReference>
<evidence type="ECO:0000313" key="3">
    <source>
        <dbReference type="EMBL" id="KAB2812358.1"/>
    </source>
</evidence>
<evidence type="ECO:0000313" key="4">
    <source>
        <dbReference type="Proteomes" id="UP000449906"/>
    </source>
</evidence>
<dbReference type="EMBL" id="WBVM01000001">
    <property type="protein sequence ID" value="KAB2812358.1"/>
    <property type="molecule type" value="Genomic_DNA"/>
</dbReference>
<proteinExistence type="predicted"/>
<sequence>MTVPGPVLLTRPRLHARLDPDVPRIAVLSAPSGSGKTSLVRCWVAPRPPGTVIWATLETDHVRRASFWQTVLTNAGRLGVLPATEAAGLVGDVDRASDVPELVAGALRGRGPLVLVVDAHERLRDDSAAVDADLVRLVQLCPDLKVVVTTRTSTGLASPGRTLRGEVELLTAADLAFTEDETRELLTTFADPAVAASAADLHAATDGFPLAVRAGILSLSRAATAPARPTGGRWSPRTCGSSSAPARPTTSFSRPAYRRTSTPTSRSS</sequence>
<evidence type="ECO:0000256" key="1">
    <source>
        <dbReference type="SAM" id="MobiDB-lite"/>
    </source>
</evidence>
<organism evidence="3 4">
    <name type="scientific">Nocardioides simplex</name>
    <name type="common">Arthrobacter simplex</name>
    <dbReference type="NCBI Taxonomy" id="2045"/>
    <lineage>
        <taxon>Bacteria</taxon>
        <taxon>Bacillati</taxon>
        <taxon>Actinomycetota</taxon>
        <taxon>Actinomycetes</taxon>
        <taxon>Propionibacteriales</taxon>
        <taxon>Nocardioidaceae</taxon>
        <taxon>Pimelobacter</taxon>
    </lineage>
</organism>
<dbReference type="Pfam" id="PF20703">
    <property type="entry name" value="nSTAND1"/>
    <property type="match status" value="1"/>
</dbReference>
<protein>
    <recommendedName>
        <fullName evidence="2">Novel STAND NTPase 1 domain-containing protein</fullName>
    </recommendedName>
</protein>
<dbReference type="RefSeq" id="WP_151579734.1">
    <property type="nucleotide sequence ID" value="NZ_WBVM01000001.1"/>
</dbReference>
<feature type="region of interest" description="Disordered" evidence="1">
    <location>
        <begin position="225"/>
        <end position="268"/>
    </location>
</feature>
<dbReference type="InterPro" id="IPR027417">
    <property type="entry name" value="P-loop_NTPase"/>
</dbReference>
<dbReference type="Proteomes" id="UP000449906">
    <property type="component" value="Unassembled WGS sequence"/>
</dbReference>